<evidence type="ECO:0000256" key="1">
    <source>
        <dbReference type="SAM" id="MobiDB-lite"/>
    </source>
</evidence>
<gene>
    <name evidence="2" type="ORF">CCUS01_16471</name>
</gene>
<dbReference type="Proteomes" id="UP001239213">
    <property type="component" value="Unassembled WGS sequence"/>
</dbReference>
<organism evidence="2 3">
    <name type="scientific">Colletotrichum cuscutae</name>
    <dbReference type="NCBI Taxonomy" id="1209917"/>
    <lineage>
        <taxon>Eukaryota</taxon>
        <taxon>Fungi</taxon>
        <taxon>Dikarya</taxon>
        <taxon>Ascomycota</taxon>
        <taxon>Pezizomycotina</taxon>
        <taxon>Sordariomycetes</taxon>
        <taxon>Hypocreomycetidae</taxon>
        <taxon>Glomerellales</taxon>
        <taxon>Glomerellaceae</taxon>
        <taxon>Colletotrichum</taxon>
        <taxon>Colletotrichum acutatum species complex</taxon>
    </lineage>
</organism>
<dbReference type="AlphaFoldDB" id="A0AAI9VD53"/>
<keyword evidence="3" id="KW-1185">Reference proteome</keyword>
<evidence type="ECO:0000313" key="3">
    <source>
        <dbReference type="Proteomes" id="UP001239213"/>
    </source>
</evidence>
<evidence type="ECO:0000313" key="2">
    <source>
        <dbReference type="EMBL" id="KAK1478730.1"/>
    </source>
</evidence>
<accession>A0AAI9VD53</accession>
<dbReference type="EMBL" id="MPDP01000123">
    <property type="protein sequence ID" value="KAK1478730.1"/>
    <property type="molecule type" value="Genomic_DNA"/>
</dbReference>
<feature type="region of interest" description="Disordered" evidence="1">
    <location>
        <begin position="1"/>
        <end position="33"/>
    </location>
</feature>
<comment type="caution">
    <text evidence="2">The sequence shown here is derived from an EMBL/GenBank/DDBJ whole genome shotgun (WGS) entry which is preliminary data.</text>
</comment>
<feature type="compositionally biased region" description="Low complexity" evidence="1">
    <location>
        <begin position="20"/>
        <end position="31"/>
    </location>
</feature>
<reference evidence="2" key="1">
    <citation type="submission" date="2016-11" db="EMBL/GenBank/DDBJ databases">
        <title>The genome sequence of Colletotrichum cuscutae.</title>
        <authorList>
            <person name="Baroncelli R."/>
        </authorList>
    </citation>
    <scope>NUCLEOTIDE SEQUENCE</scope>
    <source>
        <strain evidence="2">IMI 304802</strain>
    </source>
</reference>
<proteinExistence type="predicted"/>
<protein>
    <submittedName>
        <fullName evidence="2">Uncharacterized protein</fullName>
    </submittedName>
</protein>
<sequence length="61" mass="7163">MSLPLQVNQREKLLATGPFSSSPDDSTSARSWHPDFIPHQVRYPFRWQRASQRHHVCIQHP</sequence>
<name>A0AAI9VD53_9PEZI</name>